<evidence type="ECO:0000313" key="2">
    <source>
        <dbReference type="EMBL" id="ADL05723.1"/>
    </source>
</evidence>
<dbReference type="OrthoDB" id="1650720at2"/>
<evidence type="ECO:0000313" key="3">
    <source>
        <dbReference type="Proteomes" id="UP000001662"/>
    </source>
</evidence>
<dbReference type="STRING" id="610130.Closa_3193"/>
<dbReference type="AlphaFoldDB" id="D9R8J4"/>
<dbReference type="RefSeq" id="WP_013273793.1">
    <property type="nucleotide sequence ID" value="NC_014376.1"/>
</dbReference>
<accession>D9R8J4</accession>
<dbReference type="EMBL" id="CP002109">
    <property type="protein sequence ID" value="ADL05723.1"/>
    <property type="molecule type" value="Genomic_DNA"/>
</dbReference>
<dbReference type="HOGENOM" id="CLU_185391_0_0_9"/>
<gene>
    <name evidence="2" type="ordered locus">Closa_3193</name>
</gene>
<sequence length="76" mass="8558">MKLHRKKIIAPLVITILLVIYYMGFSAACILMKGLPLAVKLLGTIIPLILARGCIYVLVERIREIRSGEEDDLSNY</sequence>
<dbReference type="PaxDb" id="610130-Closa_3193"/>
<proteinExistence type="predicted"/>
<keyword evidence="1" id="KW-0472">Membrane</keyword>
<name>D9R8J4_LACSW</name>
<keyword evidence="1" id="KW-1133">Transmembrane helix</keyword>
<keyword evidence="1" id="KW-0812">Transmembrane</keyword>
<feature type="transmembrane region" description="Helical" evidence="1">
    <location>
        <begin position="41"/>
        <end position="59"/>
    </location>
</feature>
<dbReference type="Proteomes" id="UP000001662">
    <property type="component" value="Chromosome"/>
</dbReference>
<keyword evidence="3" id="KW-1185">Reference proteome</keyword>
<protein>
    <submittedName>
        <fullName evidence="2">Uncharacterized protein</fullName>
    </submittedName>
</protein>
<dbReference type="KEGG" id="csh:Closa_3193"/>
<organism evidence="2 3">
    <name type="scientific">Lacrimispora saccharolytica (strain ATCC 35040 / DSM 2544 / NRCC 2533 / WM1)</name>
    <name type="common">Clostridium saccharolyticum</name>
    <dbReference type="NCBI Taxonomy" id="610130"/>
    <lineage>
        <taxon>Bacteria</taxon>
        <taxon>Bacillati</taxon>
        <taxon>Bacillota</taxon>
        <taxon>Clostridia</taxon>
        <taxon>Lachnospirales</taxon>
        <taxon>Lachnospiraceae</taxon>
        <taxon>Lacrimispora</taxon>
    </lineage>
</organism>
<evidence type="ECO:0000256" key="1">
    <source>
        <dbReference type="SAM" id="Phobius"/>
    </source>
</evidence>
<feature type="transmembrane region" description="Helical" evidence="1">
    <location>
        <begin position="12"/>
        <end position="35"/>
    </location>
</feature>
<dbReference type="eggNOG" id="ENOG5033FXX">
    <property type="taxonomic scope" value="Bacteria"/>
</dbReference>
<reference evidence="2" key="1">
    <citation type="submission" date="2010-07" db="EMBL/GenBank/DDBJ databases">
        <title>Complete sequence of Clostridium saccharolyticum WM1.</title>
        <authorList>
            <consortium name="US DOE Joint Genome Institute"/>
            <person name="Lucas S."/>
            <person name="Copeland A."/>
            <person name="Lapidus A."/>
            <person name="Cheng J.-F."/>
            <person name="Bruce D."/>
            <person name="Goodwin L."/>
            <person name="Pitluck S."/>
            <person name="Chertkov O."/>
            <person name="Detter J.C."/>
            <person name="Han C."/>
            <person name="Tapia R."/>
            <person name="Land M."/>
            <person name="Hauser L."/>
            <person name="Chang Y.-J."/>
            <person name="Jeffries C."/>
            <person name="Kyrpides N."/>
            <person name="Ivanova N."/>
            <person name="Mikhailova N."/>
            <person name="Mouttaki H."/>
            <person name="Lin L."/>
            <person name="Zhou J."/>
            <person name="Hemme C.L."/>
            <person name="Woyke T."/>
        </authorList>
    </citation>
    <scope>NUCLEOTIDE SEQUENCE [LARGE SCALE GENOMIC DNA]</scope>
    <source>
        <strain evidence="2">WM1</strain>
    </source>
</reference>
<dbReference type="PROSITE" id="PS51257">
    <property type="entry name" value="PROKAR_LIPOPROTEIN"/>
    <property type="match status" value="1"/>
</dbReference>